<keyword evidence="3" id="KW-0548">Nucleotidyltransferase</keyword>
<keyword evidence="3" id="KW-0808">Transferase</keyword>
<evidence type="ECO:0000313" key="3">
    <source>
        <dbReference type="EMBL" id="GBP53954.1"/>
    </source>
</evidence>
<feature type="domain" description="Endonuclease/exonuclease/phosphatase" evidence="2">
    <location>
        <begin position="390"/>
        <end position="478"/>
    </location>
</feature>
<feature type="compositionally biased region" description="Basic and acidic residues" evidence="1">
    <location>
        <begin position="162"/>
        <end position="177"/>
    </location>
</feature>
<dbReference type="PANTHER" id="PTHR33273">
    <property type="entry name" value="DOMAIN-CONTAINING PROTEIN, PUTATIVE-RELATED"/>
    <property type="match status" value="1"/>
</dbReference>
<dbReference type="OrthoDB" id="412981at2759"/>
<proteinExistence type="predicted"/>
<feature type="compositionally biased region" description="Basic residues" evidence="1">
    <location>
        <begin position="123"/>
        <end position="133"/>
    </location>
</feature>
<feature type="compositionally biased region" description="Low complexity" evidence="1">
    <location>
        <begin position="217"/>
        <end position="227"/>
    </location>
</feature>
<feature type="compositionally biased region" description="Basic and acidic residues" evidence="1">
    <location>
        <begin position="190"/>
        <end position="208"/>
    </location>
</feature>
<feature type="compositionally biased region" description="Low complexity" evidence="1">
    <location>
        <begin position="178"/>
        <end position="187"/>
    </location>
</feature>
<comment type="caution">
    <text evidence="3">The sequence shown here is derived from an EMBL/GenBank/DDBJ whole genome shotgun (WGS) entry which is preliminary data.</text>
</comment>
<dbReference type="AlphaFoldDB" id="A0A4C1WV80"/>
<organism evidence="3 4">
    <name type="scientific">Eumeta variegata</name>
    <name type="common">Bagworm moth</name>
    <name type="synonym">Eumeta japonica</name>
    <dbReference type="NCBI Taxonomy" id="151549"/>
    <lineage>
        <taxon>Eukaryota</taxon>
        <taxon>Metazoa</taxon>
        <taxon>Ecdysozoa</taxon>
        <taxon>Arthropoda</taxon>
        <taxon>Hexapoda</taxon>
        <taxon>Insecta</taxon>
        <taxon>Pterygota</taxon>
        <taxon>Neoptera</taxon>
        <taxon>Endopterygota</taxon>
        <taxon>Lepidoptera</taxon>
        <taxon>Glossata</taxon>
        <taxon>Ditrysia</taxon>
        <taxon>Tineoidea</taxon>
        <taxon>Psychidae</taxon>
        <taxon>Oiketicinae</taxon>
        <taxon>Eumeta</taxon>
    </lineage>
</organism>
<keyword evidence="4" id="KW-1185">Reference proteome</keyword>
<protein>
    <submittedName>
        <fullName evidence="3">RNA-directed DNA polymerase from mobile element jockey</fullName>
    </submittedName>
</protein>
<dbReference type="InterPro" id="IPR005135">
    <property type="entry name" value="Endo/exonuclease/phosphatase"/>
</dbReference>
<sequence length="502" mass="56385">MSSKDPAITWYCYTPVNEHPTKVGVRGLPGDTNIQEILVALQQQDFPATYARRIPPRKNHTVCLFFVKLEHLNEEERERLYAVKEILNIPGITVEAWRGRGCPPNATDVNCDGPHTANDRRYPPQHKGKPRNRHNGDRGHQPCRTAAHRLSPPRPGLAYTAETEKGQEGEKEGKKDATTATTTEAATNRTEGDRSPPRGKSEKSRSTPEHTALPNHATETATPTTAEAGRETTTHPHHIRPGPGGGQSKSNHARDDKDTHHNTPLNQDWPGSDTGHSRRPDTRVDVVNLRIIYWNPGGIIGKTRVLRDLTQLEDAHIILLGETKLRPEQELKIPNFFAYRRDEIATRGPAYRATAVLIRRDIMHEAEQLTDFEAMRSIGIRVGSSEQEIRLLAAYGPPGTKMCVRDIHAIFQEQTPTFIIGYLNAKHKAWGSHSISRTGRLLMEDAERQGYEVLGLDTPTHVPTDIRYRPDVLDIVIGHKIRRPMDVEVMYGIDTQHLMPCS</sequence>
<name>A0A4C1WV80_EUMVA</name>
<dbReference type="GO" id="GO:0003964">
    <property type="term" value="F:RNA-directed DNA polymerase activity"/>
    <property type="evidence" value="ECO:0007669"/>
    <property type="project" value="UniProtKB-KW"/>
</dbReference>
<keyword evidence="3" id="KW-0695">RNA-directed DNA polymerase</keyword>
<dbReference type="EMBL" id="BGZK01000636">
    <property type="protein sequence ID" value="GBP53954.1"/>
    <property type="molecule type" value="Genomic_DNA"/>
</dbReference>
<evidence type="ECO:0000313" key="4">
    <source>
        <dbReference type="Proteomes" id="UP000299102"/>
    </source>
</evidence>
<feature type="region of interest" description="Disordered" evidence="1">
    <location>
        <begin position="105"/>
        <end position="280"/>
    </location>
</feature>
<dbReference type="Gene3D" id="3.60.10.10">
    <property type="entry name" value="Endonuclease/exonuclease/phosphatase"/>
    <property type="match status" value="1"/>
</dbReference>
<dbReference type="InterPro" id="IPR036691">
    <property type="entry name" value="Endo/exonu/phosph_ase_sf"/>
</dbReference>
<dbReference type="Proteomes" id="UP000299102">
    <property type="component" value="Unassembled WGS sequence"/>
</dbReference>
<evidence type="ECO:0000259" key="2">
    <source>
        <dbReference type="Pfam" id="PF14529"/>
    </source>
</evidence>
<evidence type="ECO:0000256" key="1">
    <source>
        <dbReference type="SAM" id="MobiDB-lite"/>
    </source>
</evidence>
<dbReference type="Pfam" id="PF14529">
    <property type="entry name" value="Exo_endo_phos_2"/>
    <property type="match status" value="1"/>
</dbReference>
<accession>A0A4C1WV80</accession>
<dbReference type="SUPFAM" id="SSF56219">
    <property type="entry name" value="DNase I-like"/>
    <property type="match status" value="1"/>
</dbReference>
<reference evidence="3 4" key="1">
    <citation type="journal article" date="2019" name="Commun. Biol.">
        <title>The bagworm genome reveals a unique fibroin gene that provides high tensile strength.</title>
        <authorList>
            <person name="Kono N."/>
            <person name="Nakamura H."/>
            <person name="Ohtoshi R."/>
            <person name="Tomita M."/>
            <person name="Numata K."/>
            <person name="Arakawa K."/>
        </authorList>
    </citation>
    <scope>NUCLEOTIDE SEQUENCE [LARGE SCALE GENOMIC DNA]</scope>
</reference>
<gene>
    <name evidence="3" type="primary">pol</name>
    <name evidence="3" type="ORF">EVAR_96632_1</name>
</gene>
<feature type="compositionally biased region" description="Basic and acidic residues" evidence="1">
    <location>
        <begin position="252"/>
        <end position="261"/>
    </location>
</feature>
<dbReference type="PANTHER" id="PTHR33273:SF2">
    <property type="entry name" value="ENDONUCLEASE_EXONUCLEASE_PHOSPHATASE DOMAIN-CONTAINING PROTEIN"/>
    <property type="match status" value="1"/>
</dbReference>